<dbReference type="EMBL" id="PSQG01000023">
    <property type="protein sequence ID" value="RCH42379.1"/>
    <property type="molecule type" value="Genomic_DNA"/>
</dbReference>
<reference evidence="2 3" key="1">
    <citation type="submission" date="2018-02" db="EMBL/GenBank/DDBJ databases">
        <title>Complete genome sequencing of Faecalibacterium prausnitzii strains isolated from the human gut.</title>
        <authorList>
            <person name="Fitzgerald B.C."/>
            <person name="Shkoporov A.N."/>
            <person name="Ross P.R."/>
            <person name="Hill C."/>
        </authorList>
    </citation>
    <scope>NUCLEOTIDE SEQUENCE [LARGE SCALE GENOMIC DNA]</scope>
    <source>
        <strain evidence="2 3">APC942/31-1</strain>
    </source>
</reference>
<comment type="caution">
    <text evidence="2">The sequence shown here is derived from an EMBL/GenBank/DDBJ whole genome shotgun (WGS) entry which is preliminary data.</text>
</comment>
<gene>
    <name evidence="2" type="ORF">C4886_14470</name>
</gene>
<protein>
    <recommendedName>
        <fullName evidence="1">Polymerase nucleotidyl transferase domain-containing protein</fullName>
    </recommendedName>
</protein>
<dbReference type="Pfam" id="PF01909">
    <property type="entry name" value="NTP_transf_2"/>
    <property type="match status" value="1"/>
</dbReference>
<sequence length="58" mass="6156">MLQEAIASQSIFLTDDQIVLYGSYARGTNTSESDVDVASFNIIYSKNSSSSASSTGRA</sequence>
<dbReference type="RefSeq" id="WP_114002672.1">
    <property type="nucleotide sequence ID" value="NZ_PSQG01000023.1"/>
</dbReference>
<dbReference type="SUPFAM" id="SSF81301">
    <property type="entry name" value="Nucleotidyltransferase"/>
    <property type="match status" value="1"/>
</dbReference>
<feature type="domain" description="Polymerase nucleotidyl transferase" evidence="1">
    <location>
        <begin position="12"/>
        <end position="38"/>
    </location>
</feature>
<dbReference type="CDD" id="cd05403">
    <property type="entry name" value="NT_KNTase_like"/>
    <property type="match status" value="1"/>
</dbReference>
<proteinExistence type="predicted"/>
<dbReference type="AlphaFoldDB" id="A0A367FXJ0"/>
<dbReference type="Proteomes" id="UP000253208">
    <property type="component" value="Unassembled WGS sequence"/>
</dbReference>
<accession>A0A367FXJ0</accession>
<evidence type="ECO:0000313" key="3">
    <source>
        <dbReference type="Proteomes" id="UP000253208"/>
    </source>
</evidence>
<evidence type="ECO:0000313" key="2">
    <source>
        <dbReference type="EMBL" id="RCH42379.1"/>
    </source>
</evidence>
<dbReference type="InterPro" id="IPR002934">
    <property type="entry name" value="Polymerase_NTP_transf_dom"/>
</dbReference>
<dbReference type="GO" id="GO:0016779">
    <property type="term" value="F:nucleotidyltransferase activity"/>
    <property type="evidence" value="ECO:0007669"/>
    <property type="project" value="InterPro"/>
</dbReference>
<evidence type="ECO:0000259" key="1">
    <source>
        <dbReference type="Pfam" id="PF01909"/>
    </source>
</evidence>
<organism evidence="2 3">
    <name type="scientific">Blautia obeum</name>
    <dbReference type="NCBI Taxonomy" id="40520"/>
    <lineage>
        <taxon>Bacteria</taxon>
        <taxon>Bacillati</taxon>
        <taxon>Bacillota</taxon>
        <taxon>Clostridia</taxon>
        <taxon>Lachnospirales</taxon>
        <taxon>Lachnospiraceae</taxon>
        <taxon>Blautia</taxon>
    </lineage>
</organism>
<dbReference type="InterPro" id="IPR043519">
    <property type="entry name" value="NT_sf"/>
</dbReference>
<name>A0A367FXJ0_9FIRM</name>
<dbReference type="Gene3D" id="3.30.460.10">
    <property type="entry name" value="Beta Polymerase, domain 2"/>
    <property type="match status" value="1"/>
</dbReference>